<dbReference type="GO" id="GO:0016787">
    <property type="term" value="F:hydrolase activity"/>
    <property type="evidence" value="ECO:0007669"/>
    <property type="project" value="UniProtKB-KW"/>
</dbReference>
<dbReference type="GO" id="GO:0005524">
    <property type="term" value="F:ATP binding"/>
    <property type="evidence" value="ECO:0007669"/>
    <property type="project" value="UniProtKB-KW"/>
</dbReference>
<evidence type="ECO:0000256" key="1">
    <source>
        <dbReference type="ARBA" id="ARBA00022741"/>
    </source>
</evidence>
<keyword evidence="3" id="KW-0347">Helicase</keyword>
<dbReference type="PANTHER" id="PTHR11274">
    <property type="entry name" value="RAD25/XP-B DNA REPAIR HELICASE"/>
    <property type="match status" value="1"/>
</dbReference>
<evidence type="ECO:0000256" key="4">
    <source>
        <dbReference type="ARBA" id="ARBA00022840"/>
    </source>
</evidence>
<evidence type="ECO:0000313" key="7">
    <source>
        <dbReference type="Proteomes" id="UP000001514"/>
    </source>
</evidence>
<keyword evidence="2" id="KW-0378">Hydrolase</keyword>
<name>D8RYF4_SELML</name>
<dbReference type="InterPro" id="IPR032830">
    <property type="entry name" value="XPB/Ssl2_N"/>
</dbReference>
<dbReference type="InterPro" id="IPR050615">
    <property type="entry name" value="ATP-dep_DNA_Helicase"/>
</dbReference>
<dbReference type="Proteomes" id="UP000001514">
    <property type="component" value="Unassembled WGS sequence"/>
</dbReference>
<protein>
    <recommendedName>
        <fullName evidence="5">Helicase XPB/Ssl2 N-terminal domain-containing protein</fullName>
    </recommendedName>
</protein>
<dbReference type="InParanoid" id="D8RYF4"/>
<reference evidence="6 7" key="1">
    <citation type="journal article" date="2011" name="Science">
        <title>The Selaginella genome identifies genetic changes associated with the evolution of vascular plants.</title>
        <authorList>
            <person name="Banks J.A."/>
            <person name="Nishiyama T."/>
            <person name="Hasebe M."/>
            <person name="Bowman J.L."/>
            <person name="Gribskov M."/>
            <person name="dePamphilis C."/>
            <person name="Albert V.A."/>
            <person name="Aono N."/>
            <person name="Aoyama T."/>
            <person name="Ambrose B.A."/>
            <person name="Ashton N.W."/>
            <person name="Axtell M.J."/>
            <person name="Barker E."/>
            <person name="Barker M.S."/>
            <person name="Bennetzen J.L."/>
            <person name="Bonawitz N.D."/>
            <person name="Chapple C."/>
            <person name="Cheng C."/>
            <person name="Correa L.G."/>
            <person name="Dacre M."/>
            <person name="DeBarry J."/>
            <person name="Dreyer I."/>
            <person name="Elias M."/>
            <person name="Engstrom E.M."/>
            <person name="Estelle M."/>
            <person name="Feng L."/>
            <person name="Finet C."/>
            <person name="Floyd S.K."/>
            <person name="Frommer W.B."/>
            <person name="Fujita T."/>
            <person name="Gramzow L."/>
            <person name="Gutensohn M."/>
            <person name="Harholt J."/>
            <person name="Hattori M."/>
            <person name="Heyl A."/>
            <person name="Hirai T."/>
            <person name="Hiwatashi Y."/>
            <person name="Ishikawa M."/>
            <person name="Iwata M."/>
            <person name="Karol K.G."/>
            <person name="Koehler B."/>
            <person name="Kolukisaoglu U."/>
            <person name="Kubo M."/>
            <person name="Kurata T."/>
            <person name="Lalonde S."/>
            <person name="Li K."/>
            <person name="Li Y."/>
            <person name="Litt A."/>
            <person name="Lyons E."/>
            <person name="Manning G."/>
            <person name="Maruyama T."/>
            <person name="Michael T.P."/>
            <person name="Mikami K."/>
            <person name="Miyazaki S."/>
            <person name="Morinaga S."/>
            <person name="Murata T."/>
            <person name="Mueller-Roeber B."/>
            <person name="Nelson D.R."/>
            <person name="Obara M."/>
            <person name="Oguri Y."/>
            <person name="Olmstead R.G."/>
            <person name="Onodera N."/>
            <person name="Petersen B.L."/>
            <person name="Pils B."/>
            <person name="Prigge M."/>
            <person name="Rensing S.A."/>
            <person name="Riano-Pachon D.M."/>
            <person name="Roberts A.W."/>
            <person name="Sato Y."/>
            <person name="Scheller H.V."/>
            <person name="Schulz B."/>
            <person name="Schulz C."/>
            <person name="Shakirov E.V."/>
            <person name="Shibagaki N."/>
            <person name="Shinohara N."/>
            <person name="Shippen D.E."/>
            <person name="Soerensen I."/>
            <person name="Sotooka R."/>
            <person name="Sugimoto N."/>
            <person name="Sugita M."/>
            <person name="Sumikawa N."/>
            <person name="Tanurdzic M."/>
            <person name="Theissen G."/>
            <person name="Ulvskov P."/>
            <person name="Wakazuki S."/>
            <person name="Weng J.K."/>
            <person name="Willats W.W."/>
            <person name="Wipf D."/>
            <person name="Wolf P.G."/>
            <person name="Yang L."/>
            <person name="Zimmer A.D."/>
            <person name="Zhu Q."/>
            <person name="Mitros T."/>
            <person name="Hellsten U."/>
            <person name="Loque D."/>
            <person name="Otillar R."/>
            <person name="Salamov A."/>
            <person name="Schmutz J."/>
            <person name="Shapiro H."/>
            <person name="Lindquist E."/>
            <person name="Lucas S."/>
            <person name="Rokhsar D."/>
            <person name="Grigoriev I.V."/>
        </authorList>
    </citation>
    <scope>NUCLEOTIDE SEQUENCE [LARGE SCALE GENOMIC DNA]</scope>
</reference>
<keyword evidence="1" id="KW-0547">Nucleotide-binding</keyword>
<dbReference type="STRING" id="88036.D8RYF4"/>
<accession>D8RYF4</accession>
<proteinExistence type="predicted"/>
<evidence type="ECO:0000313" key="6">
    <source>
        <dbReference type="EMBL" id="EFJ23091.1"/>
    </source>
</evidence>
<dbReference type="Pfam" id="PF13625">
    <property type="entry name" value="Helicase_C_3"/>
    <property type="match status" value="1"/>
</dbReference>
<dbReference type="Gramene" id="EFJ23091">
    <property type="protein sequence ID" value="EFJ23091"/>
    <property type="gene ID" value="SELMODRAFT_416209"/>
</dbReference>
<dbReference type="KEGG" id="smo:SELMODRAFT_416209"/>
<dbReference type="GO" id="GO:0004386">
    <property type="term" value="F:helicase activity"/>
    <property type="evidence" value="ECO:0007669"/>
    <property type="project" value="UniProtKB-KW"/>
</dbReference>
<sequence length="137" mass="15715">MGFVVILYHCVALPPLLYPHTGTRMLENGFSKLELKPDHKKRPLWVGPDGHIFLKTFSPLHKQAYGFLIVTAEPVCQPEHMHEYNLTPHPLYPAVSIGLETQIVITVMEWLSKARLRQKIVNFIKESTLNYGKNLLI</sequence>
<keyword evidence="7" id="KW-1185">Reference proteome</keyword>
<feature type="domain" description="Helicase XPB/Ssl2 N-terminal" evidence="5">
    <location>
        <begin position="44"/>
        <end position="133"/>
    </location>
</feature>
<dbReference type="EMBL" id="GL377594">
    <property type="protein sequence ID" value="EFJ23091.1"/>
    <property type="molecule type" value="Genomic_DNA"/>
</dbReference>
<keyword evidence="4" id="KW-0067">ATP-binding</keyword>
<dbReference type="HOGENOM" id="CLU_1868670_0_0_1"/>
<evidence type="ECO:0000256" key="2">
    <source>
        <dbReference type="ARBA" id="ARBA00022801"/>
    </source>
</evidence>
<evidence type="ECO:0000259" key="5">
    <source>
        <dbReference type="Pfam" id="PF13625"/>
    </source>
</evidence>
<evidence type="ECO:0000256" key="3">
    <source>
        <dbReference type="ARBA" id="ARBA00022806"/>
    </source>
</evidence>
<dbReference type="eggNOG" id="KOG1123">
    <property type="taxonomic scope" value="Eukaryota"/>
</dbReference>
<gene>
    <name evidence="6" type="ORF">SELMODRAFT_416209</name>
</gene>
<dbReference type="AlphaFoldDB" id="D8RYF4"/>
<organism evidence="7">
    <name type="scientific">Selaginella moellendorffii</name>
    <name type="common">Spikemoss</name>
    <dbReference type="NCBI Taxonomy" id="88036"/>
    <lineage>
        <taxon>Eukaryota</taxon>
        <taxon>Viridiplantae</taxon>
        <taxon>Streptophyta</taxon>
        <taxon>Embryophyta</taxon>
        <taxon>Tracheophyta</taxon>
        <taxon>Lycopodiopsida</taxon>
        <taxon>Selaginellales</taxon>
        <taxon>Selaginellaceae</taxon>
        <taxon>Selaginella</taxon>
    </lineage>
</organism>
<dbReference type="PANTHER" id="PTHR11274:SF0">
    <property type="entry name" value="GENERAL TRANSCRIPTION AND DNA REPAIR FACTOR IIH HELICASE SUBUNIT XPB"/>
    <property type="match status" value="1"/>
</dbReference>